<name>A0ABU9VDK2_9BACI</name>
<protein>
    <submittedName>
        <fullName evidence="1">Uncharacterized protein</fullName>
    </submittedName>
</protein>
<evidence type="ECO:0000313" key="2">
    <source>
        <dbReference type="Proteomes" id="UP001418796"/>
    </source>
</evidence>
<gene>
    <name evidence="1" type="ORF">MKY91_01880</name>
</gene>
<dbReference type="EMBL" id="JBCITK010000001">
    <property type="protein sequence ID" value="MEN0641908.1"/>
    <property type="molecule type" value="Genomic_DNA"/>
</dbReference>
<organism evidence="1 2">
    <name type="scientific">Alkalicoccobacillus gibsonii</name>
    <dbReference type="NCBI Taxonomy" id="79881"/>
    <lineage>
        <taxon>Bacteria</taxon>
        <taxon>Bacillati</taxon>
        <taxon>Bacillota</taxon>
        <taxon>Bacilli</taxon>
        <taxon>Bacillales</taxon>
        <taxon>Bacillaceae</taxon>
        <taxon>Alkalicoccobacillus</taxon>
    </lineage>
</organism>
<dbReference type="Proteomes" id="UP001418796">
    <property type="component" value="Unassembled WGS sequence"/>
</dbReference>
<comment type="caution">
    <text evidence="1">The sequence shown here is derived from an EMBL/GenBank/DDBJ whole genome shotgun (WGS) entry which is preliminary data.</text>
</comment>
<reference evidence="1 2" key="1">
    <citation type="submission" date="2024-03" db="EMBL/GenBank/DDBJ databases">
        <title>Bacilli Hybrid Assemblies.</title>
        <authorList>
            <person name="Kovac J."/>
        </authorList>
    </citation>
    <scope>NUCLEOTIDE SEQUENCE [LARGE SCALE GENOMIC DNA]</scope>
    <source>
        <strain evidence="1 2">FSL R7-0666</strain>
    </source>
</reference>
<proteinExistence type="predicted"/>
<sequence length="63" mass="7455">MILLFEKELFHRELTFLKRLRVRARQNCPLFAVTLDEDIHQLEKAIEEINVEGNTALSSKRTE</sequence>
<accession>A0ABU9VDK2</accession>
<dbReference type="RefSeq" id="WP_343129080.1">
    <property type="nucleotide sequence ID" value="NZ_JBCITK010000001.1"/>
</dbReference>
<keyword evidence="2" id="KW-1185">Reference proteome</keyword>
<evidence type="ECO:0000313" key="1">
    <source>
        <dbReference type="EMBL" id="MEN0641908.1"/>
    </source>
</evidence>